<evidence type="ECO:0000256" key="1">
    <source>
        <dbReference type="ARBA" id="ARBA00004123"/>
    </source>
</evidence>
<dbReference type="Pfam" id="PF04997">
    <property type="entry name" value="RNA_pol_Rpb1_1"/>
    <property type="match status" value="1"/>
</dbReference>
<keyword evidence="12 15" id="KW-0804">Transcription</keyword>
<keyword evidence="4" id="KW-0597">Phosphoprotein</keyword>
<dbReference type="InterPro" id="IPR044893">
    <property type="entry name" value="RNA_pol_Rpb1_clamp_domain"/>
</dbReference>
<dbReference type="Gene3D" id="1.10.274.100">
    <property type="entry name" value="RNA polymerase Rpb1, domain 3"/>
    <property type="match status" value="1"/>
</dbReference>
<keyword evidence="5 15" id="KW-0808">Transferase</keyword>
<evidence type="ECO:0000256" key="10">
    <source>
        <dbReference type="ARBA" id="ARBA00022842"/>
    </source>
</evidence>
<comment type="subcellular location">
    <subcellularLocation>
        <location evidence="1">Nucleus</location>
    </subcellularLocation>
</comment>
<feature type="domain" description="RNA polymerase N-terminal" evidence="17">
    <location>
        <begin position="218"/>
        <end position="521"/>
    </location>
</feature>
<evidence type="ECO:0000256" key="14">
    <source>
        <dbReference type="ARBA" id="ARBA00048552"/>
    </source>
</evidence>
<keyword evidence="3 15" id="KW-0240">DNA-directed RNA polymerase</keyword>
<dbReference type="GO" id="GO:0003677">
    <property type="term" value="F:DNA binding"/>
    <property type="evidence" value="ECO:0007669"/>
    <property type="project" value="UniProtKB-KW"/>
</dbReference>
<dbReference type="SMART" id="SM00663">
    <property type="entry name" value="RPOLA_N"/>
    <property type="match status" value="1"/>
</dbReference>
<dbReference type="FunFam" id="2.40.40.20:FF:000019">
    <property type="entry name" value="DNA-directed RNA polymerase II subunit RPB1"/>
    <property type="match status" value="1"/>
</dbReference>
<gene>
    <name evidence="18" type="primary">RPB1</name>
</gene>
<dbReference type="PROSITE" id="PS00115">
    <property type="entry name" value="RNA_POL_II_REPEAT"/>
    <property type="match status" value="9"/>
</dbReference>
<comment type="catalytic activity">
    <reaction evidence="14 15">
        <text>RNA(n) + a ribonucleoside 5'-triphosphate = RNA(n+1) + diphosphate</text>
        <dbReference type="Rhea" id="RHEA:21248"/>
        <dbReference type="Rhea" id="RHEA-COMP:14527"/>
        <dbReference type="Rhea" id="RHEA-COMP:17342"/>
        <dbReference type="ChEBI" id="CHEBI:33019"/>
        <dbReference type="ChEBI" id="CHEBI:61557"/>
        <dbReference type="ChEBI" id="CHEBI:140395"/>
        <dbReference type="EC" id="2.7.7.6"/>
    </reaction>
</comment>
<dbReference type="Pfam" id="PF00623">
    <property type="entry name" value="RNA_pol_Rpb1_2"/>
    <property type="match status" value="1"/>
</dbReference>
<dbReference type="Gene3D" id="3.30.1490.180">
    <property type="entry name" value="RNA polymerase ii"/>
    <property type="match status" value="1"/>
</dbReference>
<comment type="function">
    <text evidence="15">DNA-dependent RNA polymerase catalyzes the transcription of DNA into RNA using the four ribonucleoside triphosphates as substrates.</text>
</comment>
<dbReference type="PRINTS" id="PR01217">
    <property type="entry name" value="PRICHEXTENSN"/>
</dbReference>
<dbReference type="Pfam" id="PF04992">
    <property type="entry name" value="RNA_pol_Rpb1_6"/>
    <property type="match status" value="1"/>
</dbReference>
<comment type="similarity">
    <text evidence="2 15">Belongs to the RNA polymerase beta' chain family.</text>
</comment>
<feature type="region of interest" description="Disordered" evidence="16">
    <location>
        <begin position="1583"/>
        <end position="1746"/>
    </location>
</feature>
<dbReference type="PANTHER" id="PTHR19376:SF37">
    <property type="entry name" value="DNA-DIRECTED RNA POLYMERASE II SUBUNIT RPB1"/>
    <property type="match status" value="1"/>
</dbReference>
<keyword evidence="6 15" id="KW-0548">Nucleotidyltransferase</keyword>
<keyword evidence="9" id="KW-0862">Zinc</keyword>
<evidence type="ECO:0000256" key="9">
    <source>
        <dbReference type="ARBA" id="ARBA00022833"/>
    </source>
</evidence>
<dbReference type="InterPro" id="IPR042102">
    <property type="entry name" value="RNA_pol_Rpb1_3_sf"/>
</dbReference>
<dbReference type="InterPro" id="IPR000684">
    <property type="entry name" value="RNA_pol_II_repeat_euk"/>
</dbReference>
<evidence type="ECO:0000256" key="16">
    <source>
        <dbReference type="SAM" id="MobiDB-lite"/>
    </source>
</evidence>
<dbReference type="FunFam" id="1.10.132.30:FF:000001">
    <property type="entry name" value="DNA-directed RNA polymerase subunit"/>
    <property type="match status" value="1"/>
</dbReference>
<dbReference type="CDD" id="cd02584">
    <property type="entry name" value="RNAP_II_Rpb1_C"/>
    <property type="match status" value="1"/>
</dbReference>
<dbReference type="Gene3D" id="2.40.40.20">
    <property type="match status" value="1"/>
</dbReference>
<reference evidence="18" key="1">
    <citation type="journal article" date="2001" name="J. Mol. Evol.">
        <title>Are red algae plants? A critical evaluation of three key molecular data sets.</title>
        <authorList>
            <person name="Stiller J.W."/>
            <person name="Riley J."/>
            <person name="Hall B.D."/>
        </authorList>
    </citation>
    <scope>NUCLEOTIDE SEQUENCE</scope>
</reference>
<dbReference type="InterPro" id="IPR006592">
    <property type="entry name" value="RNA_pol_N"/>
</dbReference>
<keyword evidence="7" id="KW-0479">Metal-binding</keyword>
<protein>
    <recommendedName>
        <fullName evidence="15">DNA-directed RNA polymerase subunit</fullName>
        <ecNumber evidence="15">2.7.7.6</ecNumber>
    </recommendedName>
</protein>
<dbReference type="Pfam" id="PF04998">
    <property type="entry name" value="RNA_pol_Rpb1_5"/>
    <property type="match status" value="1"/>
</dbReference>
<dbReference type="CDD" id="cd02733">
    <property type="entry name" value="RNAP_II_RPB1_N"/>
    <property type="match status" value="1"/>
</dbReference>
<name>Q9AXN0_9RHOD</name>
<dbReference type="FunFam" id="1.10.150.390:FF:000001">
    <property type="entry name" value="DNA-directed RNA polymerase subunit"/>
    <property type="match status" value="1"/>
</dbReference>
<dbReference type="InterPro" id="IPR038120">
    <property type="entry name" value="Rpb1_funnel_sf"/>
</dbReference>
<evidence type="ECO:0000256" key="11">
    <source>
        <dbReference type="ARBA" id="ARBA00023125"/>
    </source>
</evidence>
<dbReference type="GO" id="GO:0005665">
    <property type="term" value="C:RNA polymerase II, core complex"/>
    <property type="evidence" value="ECO:0007669"/>
    <property type="project" value="TreeGrafter"/>
</dbReference>
<dbReference type="EMBL" id="AF315820">
    <property type="protein sequence ID" value="AAK00310.1"/>
    <property type="molecule type" value="Genomic_DNA"/>
</dbReference>
<proteinExistence type="inferred from homology"/>
<dbReference type="InterPro" id="IPR007083">
    <property type="entry name" value="RNA_pol_Rpb1_4"/>
</dbReference>
<organism evidence="18">
    <name type="scientific">Glaucosphaera vacuolata</name>
    <dbReference type="NCBI Taxonomy" id="38265"/>
    <lineage>
        <taxon>Eukaryota</taxon>
        <taxon>Rhodophyta</taxon>
        <taxon>Rhodellophyceae</taxon>
        <taxon>Glaucosphaerales</taxon>
        <taxon>Glaucosphaeraceae</taxon>
        <taxon>Glaucosphaera</taxon>
    </lineage>
</organism>
<dbReference type="GO" id="GO:0046872">
    <property type="term" value="F:metal ion binding"/>
    <property type="evidence" value="ECO:0007669"/>
    <property type="project" value="UniProtKB-KW"/>
</dbReference>
<evidence type="ECO:0000313" key="18">
    <source>
        <dbReference type="EMBL" id="AAK00310.1"/>
    </source>
</evidence>
<dbReference type="PANTHER" id="PTHR19376">
    <property type="entry name" value="DNA-DIRECTED RNA POLYMERASE"/>
    <property type="match status" value="1"/>
</dbReference>
<dbReference type="Gene3D" id="1.10.132.30">
    <property type="match status" value="1"/>
</dbReference>
<evidence type="ECO:0000256" key="12">
    <source>
        <dbReference type="ARBA" id="ARBA00023163"/>
    </source>
</evidence>
<dbReference type="Pfam" id="PF04990">
    <property type="entry name" value="RNA_pol_Rpb1_7"/>
    <property type="match status" value="1"/>
</dbReference>
<evidence type="ECO:0000259" key="17">
    <source>
        <dbReference type="SMART" id="SM00663"/>
    </source>
</evidence>
<sequence>MSFVKDFLYSSAEVKKVKAVQFGVLSPDEIRRMSVCEIKFETAFEMGKPKTEGLMDPRLGAIGRDLPCKTCHCDEKNCPGHFGHIELVKPMFNIGFFGMTLRVLRCVCFFCSKLLIDPRDPKADFEVKKVLRIKNRINRLKKVQNLCSKVKICKHCSNEQPKFAKEGLQFRAEFKGSADDTMEKKQIVSAEKVLSIFKHISDDDIEIMGLSPQHSRPEWFILTLFPVPPPHIRPSVMMDASMRGEDDLTYKLGDIVRNNNALREMERTGAPAHRLNEQIHVLQAHIITIMNNDLPGMPRAHQKSGRPIKSISQRLKGKEGRVRGNLMGKRVDFSGRTVISPDPNLRLDQVGVPQTIAMNLTYPEVVTPFNVEKMRRLVMNGPNEYPGAKYIERLDGSKVNLAFVKNRSDIHLNNGEKVIRHLLDGDYVIFNRQPSLHKMSIMGHRVKVMRYSSFRLNLSCTSPYNADFDGDEMNLHVPQSPQARAEVMQLMMVPRCIVSPQGNKPVMGIVQDTLVGTMLFTQRDTFMEKDLVMNLLLHFRGWDGVIPPPAILKPRQLWTGKQLFSMILPDVNLVRFSNTHDDDDIENAGDTKVLISRGELLSGTVDKRTVGSAANSLVHVTWKEHGPEGACDLISNIQTLVNHWLLQRGFSIGIGDTIADEQTRFNVIEIINKAKEEVKRLVRKAQEGELQLLPGKTMMESFETGVNKVLNGARDKSGSDAQKSLLKTNNIKRMVNAGSKGSFINISQICACVGQQNVEGKRISYGFRRRTLPHFVLDDLGPESRGFVENSYLRGLTATEFFFHAMGGREGLIDTAVKTSETGYIQRRLIKALEDVMVKYDGTVRNSTGLIVQFLYGEDGMDGAMVEDQNLRTLSMNDAKLEQTFHLDPFDLDFGIGENRRSYLAQEVIDDVRNDPQLIKALEDEFAQIKLDRDRLQREIIRSRESKWPLAVNIDRLIWNVKTLFNIRQDSVSDLNPRDILKGVQILLSRCNVVALPPKSIKLLDEGDGDQVAEVDTNSVSRQLAVEAQENATLLWSIHIRAFLASKVILKEYRLDKKAFMHLLGEIENRFLHAKCPPGEMIGAVAPQSIGEPATQMTLNTFHFAGVSAKNVTLGVPRLKEIINVAKHCKTPSLTVYLRGEAARDAERAKQVQAELQHTTLNHVTQSTEIYYDPNPQDTVIEADQELVRSYYELPDDENSSANLSPWLLRLNLSKEMMTDRKLSMNHVKNKIHHDLGGDVNVMASEDNDANLVLRIRIAAQKEPEKMAEGEEHAQEEEEDECLFLRKVEGSLLSEMNLGGVPDIKKVYMREADRIVPDPRTGGLSVEKEWVLDTDGTNLLAVMSHKDVDYTRTVSNDVVEMFVTLGIEGVRAALLNEIRGVISFDGAYVNYRHLAILADIMTCRGHIMSITRHGINRVETGALMRCSFEETADILLEAAMYGEVDDMKGVAENIMLGQMAPVGTGEFGLLLNEKALKNLITAEEDARTPRAGLMSPAHGFDTPRAFDAGSMTPYPATPGQATPSYPYTPIGGQFSPFAASPYGDAAFSPTPTSPAYASPYGTAASPFNAMASPYSRAGNAFYSPRSPSSPGGVAASPGYSPTSPTYSPTSPSYSPTSPSYSPTSPAYSPTSPAYSPTSPTYSPTSPTYSPTSPTYSPTSPMYSPSSPAMSPARAGGVSYSPSSPHYSPSSPQYSPSSPHYSPSSPHYSPSSPQYSPSSPQYSPSSPAYSPSSPAYSPSSPAHPSTR</sequence>
<dbReference type="Gene3D" id="6.20.50.80">
    <property type="match status" value="1"/>
</dbReference>
<evidence type="ECO:0000256" key="6">
    <source>
        <dbReference type="ARBA" id="ARBA00022695"/>
    </source>
</evidence>
<dbReference type="EC" id="2.7.7.6" evidence="15"/>
<evidence type="ECO:0000256" key="5">
    <source>
        <dbReference type="ARBA" id="ARBA00022679"/>
    </source>
</evidence>
<dbReference type="InterPro" id="IPR007081">
    <property type="entry name" value="RNA_pol_Rpb1_5"/>
</dbReference>
<keyword evidence="8" id="KW-0677">Repeat</keyword>
<dbReference type="Pfam" id="PF04983">
    <property type="entry name" value="RNA_pol_Rpb1_3"/>
    <property type="match status" value="1"/>
</dbReference>
<dbReference type="Gene3D" id="6.10.250.2940">
    <property type="match status" value="1"/>
</dbReference>
<dbReference type="Pfam" id="PF05001">
    <property type="entry name" value="RNA_pol_Rpb1_R"/>
    <property type="match status" value="6"/>
</dbReference>
<keyword evidence="10" id="KW-0460">Magnesium</keyword>
<dbReference type="InterPro" id="IPR007066">
    <property type="entry name" value="RNA_pol_Rpb1_3"/>
</dbReference>
<dbReference type="InterPro" id="IPR045867">
    <property type="entry name" value="DNA-dir_RpoC_beta_prime"/>
</dbReference>
<dbReference type="Gene3D" id="4.10.860.120">
    <property type="entry name" value="RNA polymerase II, clamp domain"/>
    <property type="match status" value="1"/>
</dbReference>
<dbReference type="InterPro" id="IPR007075">
    <property type="entry name" value="RNA_pol_Rpb1_6"/>
</dbReference>
<keyword evidence="11" id="KW-0238">DNA-binding</keyword>
<dbReference type="InterPro" id="IPR007073">
    <property type="entry name" value="RNA_pol_Rpb1_7"/>
</dbReference>
<evidence type="ECO:0000256" key="7">
    <source>
        <dbReference type="ARBA" id="ARBA00022723"/>
    </source>
</evidence>
<evidence type="ECO:0000256" key="4">
    <source>
        <dbReference type="ARBA" id="ARBA00022553"/>
    </source>
</evidence>
<dbReference type="InterPro" id="IPR000722">
    <property type="entry name" value="RNA_pol_asu"/>
</dbReference>
<dbReference type="Gene3D" id="3.30.1360.140">
    <property type="match status" value="1"/>
</dbReference>
<evidence type="ECO:0000256" key="8">
    <source>
        <dbReference type="ARBA" id="ARBA00022737"/>
    </source>
</evidence>
<evidence type="ECO:0000256" key="13">
    <source>
        <dbReference type="ARBA" id="ARBA00023242"/>
    </source>
</evidence>
<keyword evidence="13" id="KW-0539">Nucleus</keyword>
<dbReference type="GO" id="GO:0006366">
    <property type="term" value="P:transcription by RNA polymerase II"/>
    <property type="evidence" value="ECO:0007669"/>
    <property type="project" value="InterPro"/>
</dbReference>
<dbReference type="Gene3D" id="1.10.150.390">
    <property type="match status" value="1"/>
</dbReference>
<dbReference type="Pfam" id="PF05000">
    <property type="entry name" value="RNA_pol_Rpb1_4"/>
    <property type="match status" value="1"/>
</dbReference>
<evidence type="ECO:0000256" key="3">
    <source>
        <dbReference type="ARBA" id="ARBA00022478"/>
    </source>
</evidence>
<dbReference type="InterPro" id="IPR007080">
    <property type="entry name" value="RNA_pol_Rpb1_1"/>
</dbReference>
<evidence type="ECO:0000256" key="15">
    <source>
        <dbReference type="RuleBase" id="RU004279"/>
    </source>
</evidence>
<evidence type="ECO:0000256" key="2">
    <source>
        <dbReference type="ARBA" id="ARBA00006460"/>
    </source>
</evidence>
<dbReference type="InterPro" id="IPR038593">
    <property type="entry name" value="RNA_pol_Rpb1_7_sf"/>
</dbReference>
<dbReference type="FunFam" id="1.10.274.100:FF:000001">
    <property type="entry name" value="DNA-directed RNA polymerase subunit"/>
    <property type="match status" value="1"/>
</dbReference>
<dbReference type="NCBIfam" id="NF006336">
    <property type="entry name" value="PRK08566.1"/>
    <property type="match status" value="1"/>
</dbReference>
<dbReference type="GO" id="GO:0003899">
    <property type="term" value="F:DNA-directed RNA polymerase activity"/>
    <property type="evidence" value="ECO:0007669"/>
    <property type="project" value="UniProtKB-EC"/>
</dbReference>
<dbReference type="SUPFAM" id="SSF64484">
    <property type="entry name" value="beta and beta-prime subunits of DNA dependent RNA-polymerase"/>
    <property type="match status" value="1"/>
</dbReference>
<accession>Q9AXN0</accession>
<dbReference type="FunFam" id="4.10.860.120:FF:000003">
    <property type="entry name" value="DNA-directed RNA polymerase subunit"/>
    <property type="match status" value="1"/>
</dbReference>